<evidence type="ECO:0008006" key="6">
    <source>
        <dbReference type="Google" id="ProtNLM"/>
    </source>
</evidence>
<keyword evidence="1 2" id="KW-0193">Cuticle</keyword>
<evidence type="ECO:0000256" key="3">
    <source>
        <dbReference type="SAM" id="SignalP"/>
    </source>
</evidence>
<dbReference type="AlphaFoldDB" id="A0AAV2QQV6"/>
<proteinExistence type="predicted"/>
<keyword evidence="5" id="KW-1185">Reference proteome</keyword>
<keyword evidence="3" id="KW-0732">Signal</keyword>
<feature type="signal peptide" evidence="3">
    <location>
        <begin position="1"/>
        <end position="18"/>
    </location>
</feature>
<dbReference type="InterPro" id="IPR031311">
    <property type="entry name" value="CHIT_BIND_RR_consensus"/>
</dbReference>
<evidence type="ECO:0000256" key="1">
    <source>
        <dbReference type="ARBA" id="ARBA00022460"/>
    </source>
</evidence>
<evidence type="ECO:0000313" key="4">
    <source>
        <dbReference type="EMBL" id="CAL4091483.1"/>
    </source>
</evidence>
<comment type="caution">
    <text evidence="4">The sequence shown here is derived from an EMBL/GenBank/DDBJ whole genome shotgun (WGS) entry which is preliminary data.</text>
</comment>
<dbReference type="PANTHER" id="PTHR12236:SF79">
    <property type="entry name" value="CUTICULAR PROTEIN 50CB-RELATED"/>
    <property type="match status" value="1"/>
</dbReference>
<dbReference type="InterPro" id="IPR000618">
    <property type="entry name" value="Insect_cuticle"/>
</dbReference>
<accession>A0AAV2QQV6</accession>
<name>A0AAV2QQV6_MEGNR</name>
<dbReference type="PROSITE" id="PS51155">
    <property type="entry name" value="CHIT_BIND_RR_2"/>
    <property type="match status" value="1"/>
</dbReference>
<evidence type="ECO:0000313" key="5">
    <source>
        <dbReference type="Proteomes" id="UP001497623"/>
    </source>
</evidence>
<protein>
    <recommendedName>
        <fullName evidence="6">Cuticle protein</fullName>
    </recommendedName>
</protein>
<dbReference type="PROSITE" id="PS00233">
    <property type="entry name" value="CHIT_BIND_RR_1"/>
    <property type="match status" value="1"/>
</dbReference>
<dbReference type="PRINTS" id="PR00947">
    <property type="entry name" value="CUTICLE"/>
</dbReference>
<dbReference type="InterPro" id="IPR051217">
    <property type="entry name" value="Insect_Cuticle_Struc_Prot"/>
</dbReference>
<dbReference type="EMBL" id="CAXKWB010008559">
    <property type="protein sequence ID" value="CAL4091483.1"/>
    <property type="molecule type" value="Genomic_DNA"/>
</dbReference>
<dbReference type="Proteomes" id="UP001497623">
    <property type="component" value="Unassembled WGS sequence"/>
</dbReference>
<feature type="chain" id="PRO_5043472331" description="Cuticle protein" evidence="3">
    <location>
        <begin position="19"/>
        <end position="135"/>
    </location>
</feature>
<dbReference type="Pfam" id="PF00379">
    <property type="entry name" value="Chitin_bind_4"/>
    <property type="match status" value="1"/>
</dbReference>
<evidence type="ECO:0000256" key="2">
    <source>
        <dbReference type="PROSITE-ProRule" id="PRU00497"/>
    </source>
</evidence>
<dbReference type="GO" id="GO:0031012">
    <property type="term" value="C:extracellular matrix"/>
    <property type="evidence" value="ECO:0007669"/>
    <property type="project" value="TreeGrafter"/>
</dbReference>
<dbReference type="PANTHER" id="PTHR12236">
    <property type="entry name" value="STRUCTURAL CONTITUENT OF CUTICLE"/>
    <property type="match status" value="1"/>
</dbReference>
<dbReference type="GO" id="GO:0005615">
    <property type="term" value="C:extracellular space"/>
    <property type="evidence" value="ECO:0007669"/>
    <property type="project" value="TreeGrafter"/>
</dbReference>
<dbReference type="GO" id="GO:0042302">
    <property type="term" value="F:structural constituent of cuticle"/>
    <property type="evidence" value="ECO:0007669"/>
    <property type="project" value="UniProtKB-UniRule"/>
</dbReference>
<reference evidence="4 5" key="1">
    <citation type="submission" date="2024-05" db="EMBL/GenBank/DDBJ databases">
        <authorList>
            <person name="Wallberg A."/>
        </authorList>
    </citation>
    <scope>NUCLEOTIDE SEQUENCE [LARGE SCALE GENOMIC DNA]</scope>
</reference>
<gene>
    <name evidence="4" type="ORF">MNOR_LOCUS14353</name>
</gene>
<sequence length="135" mass="14836">MAPLKVCLLLALASVCLARPSDPYHAPPAYHEPVYKEEAKPYSFAYGVADAYAGTNFGHDEKSDGNAVSGSYTVQLPDGRKQTVNYNADHYNGYNAQVEYYGEAQYPHEYGPAVTFAPHGGYKPEPVYQPAPTYH</sequence>
<organism evidence="4 5">
    <name type="scientific">Meganyctiphanes norvegica</name>
    <name type="common">Northern krill</name>
    <name type="synonym">Thysanopoda norvegica</name>
    <dbReference type="NCBI Taxonomy" id="48144"/>
    <lineage>
        <taxon>Eukaryota</taxon>
        <taxon>Metazoa</taxon>
        <taxon>Ecdysozoa</taxon>
        <taxon>Arthropoda</taxon>
        <taxon>Crustacea</taxon>
        <taxon>Multicrustacea</taxon>
        <taxon>Malacostraca</taxon>
        <taxon>Eumalacostraca</taxon>
        <taxon>Eucarida</taxon>
        <taxon>Euphausiacea</taxon>
        <taxon>Euphausiidae</taxon>
        <taxon>Meganyctiphanes</taxon>
    </lineage>
</organism>